<dbReference type="EMBL" id="LXEU01000085">
    <property type="protein sequence ID" value="OAT46246.1"/>
    <property type="molecule type" value="Genomic_DNA"/>
</dbReference>
<name>A0A1B7JEG1_9ENTR</name>
<dbReference type="Proteomes" id="UP000078386">
    <property type="component" value="Unassembled WGS sequence"/>
</dbReference>
<reference evidence="1 2" key="1">
    <citation type="submission" date="2016-04" db="EMBL/GenBank/DDBJ databases">
        <title>ATOL: Assembling a taxonomically balanced genome-scale reconstruction of the evolutionary history of the Enterobacteriaceae.</title>
        <authorList>
            <person name="Plunkett G.III."/>
            <person name="Neeno-Eckwall E.C."/>
            <person name="Glasner J.D."/>
            <person name="Perna N.T."/>
        </authorList>
    </citation>
    <scope>NUCLEOTIDE SEQUENCE [LARGE SCALE GENOMIC DNA]</scope>
    <source>
        <strain evidence="1 2">ATCC 51603</strain>
    </source>
</reference>
<dbReference type="RefSeq" id="WP_064548603.1">
    <property type="nucleotide sequence ID" value="NZ_LXEU01000085.1"/>
</dbReference>
<dbReference type="InterPro" id="IPR009678">
    <property type="entry name" value="Phage_tail_completion_R"/>
</dbReference>
<dbReference type="PATRIC" id="fig|1354264.4.peg.4364"/>
<proteinExistence type="predicted"/>
<comment type="caution">
    <text evidence="1">The sequence shown here is derived from an EMBL/GenBank/DDBJ whole genome shotgun (WGS) entry which is preliminary data.</text>
</comment>
<organism evidence="1 2">
    <name type="scientific">Kluyvera georgiana ATCC 51603</name>
    <dbReference type="NCBI Taxonomy" id="1354264"/>
    <lineage>
        <taxon>Bacteria</taxon>
        <taxon>Pseudomonadati</taxon>
        <taxon>Pseudomonadota</taxon>
        <taxon>Gammaproteobacteria</taxon>
        <taxon>Enterobacterales</taxon>
        <taxon>Enterobacteriaceae</taxon>
        <taxon>Kluyvera</taxon>
    </lineage>
</organism>
<accession>A0A1B7JEG1</accession>
<evidence type="ECO:0000313" key="1">
    <source>
        <dbReference type="EMBL" id="OAT46246.1"/>
    </source>
</evidence>
<dbReference type="Pfam" id="PF06891">
    <property type="entry name" value="P2_Phage_GpR"/>
    <property type="match status" value="1"/>
</dbReference>
<keyword evidence="2" id="KW-1185">Reference proteome</keyword>
<sequence>MSETQTQLESLTAFFRQNVPARAMQRFDSVLDEMEFIPAAKDLGLEQYRLAVIRYDAVLSWERFPYRLCAPQLLMALMAVWLNEADRNLFDDVGITETDPQWDVTVEDEETATIVLTVPMAEELVIREDENGVIPWEGKRWSLASTEIWTAVTGNIYAVDQAGAPLGEPE</sequence>
<protein>
    <recommendedName>
        <fullName evidence="3">Phage tail protein</fullName>
    </recommendedName>
</protein>
<evidence type="ECO:0008006" key="3">
    <source>
        <dbReference type="Google" id="ProtNLM"/>
    </source>
</evidence>
<dbReference type="AlphaFoldDB" id="A0A1B7JEG1"/>
<evidence type="ECO:0000313" key="2">
    <source>
        <dbReference type="Proteomes" id="UP000078386"/>
    </source>
</evidence>
<gene>
    <name evidence="1" type="ORF">M989_04218</name>
</gene>